<keyword evidence="1" id="KW-1003">Cell membrane</keyword>
<accession>A0A5P3ABQ6</accession>
<dbReference type="Gene3D" id="3.40.50.10610">
    <property type="entry name" value="ABC-type transport auxiliary lipoprotein component"/>
    <property type="match status" value="2"/>
</dbReference>
<feature type="signal peptide" evidence="6">
    <location>
        <begin position="1"/>
        <end position="28"/>
    </location>
</feature>
<evidence type="ECO:0000313" key="8">
    <source>
        <dbReference type="Proteomes" id="UP000325785"/>
    </source>
</evidence>
<evidence type="ECO:0000256" key="4">
    <source>
        <dbReference type="ARBA" id="ARBA00023139"/>
    </source>
</evidence>
<reference evidence="7 8" key="1">
    <citation type="submission" date="2018-08" db="EMBL/GenBank/DDBJ databases">
        <title>Genetic Globetrotter - A new plasmid hitch-hiking vast phylogenetic and geographic distances.</title>
        <authorList>
            <person name="Vollmers J."/>
            <person name="Petersen J."/>
        </authorList>
    </citation>
    <scope>NUCLEOTIDE SEQUENCE [LARGE SCALE GENOMIC DNA]</scope>
    <source>
        <strain evidence="7 8">DSM 26383</strain>
    </source>
</reference>
<keyword evidence="2 6" id="KW-0732">Signal</keyword>
<evidence type="ECO:0000256" key="2">
    <source>
        <dbReference type="ARBA" id="ARBA00022729"/>
    </source>
</evidence>
<sequence precursor="true">MNTGMFRKQARLALAVMLAGTLMGCAGKDPFEPGRNDVPARILPETQTSAALKGLPAPKRKMTLAVYEFPDLTGQHKPSENFAEFSRAVTQGADAILVDVLTKAGRGEWFDVVERRGLTNILRERQIIQATRQEHEGEEAKPLNPLTFAGVLIEGGVVAYESNLRTGGLGARYLGIGGHTEYREDYVTVNLRLVSVSSGRVLHSVTTTKQVYSTLVQANVFRFVSSDALLEIDAGYTRNSPPQFALREAIELGVFAMVLEGREQGLWDFKNPARGVQAMQTYIQRNPNLADGDTPVVVSRDDRASAFDPIPLAQVDERWLDQPDMGESRASLAAVRPVARGNRMADTDVPDAEADTDTPDEIVEITEAGVDLAELR</sequence>
<evidence type="ECO:0000313" key="7">
    <source>
        <dbReference type="EMBL" id="QEW26797.1"/>
    </source>
</evidence>
<protein>
    <submittedName>
        <fullName evidence="7">Curli production assembly/transport protein CsgG</fullName>
    </submittedName>
</protein>
<dbReference type="PROSITE" id="PS51257">
    <property type="entry name" value="PROKAR_LIPOPROTEIN"/>
    <property type="match status" value="1"/>
</dbReference>
<evidence type="ECO:0000256" key="6">
    <source>
        <dbReference type="SAM" id="SignalP"/>
    </source>
</evidence>
<keyword evidence="3" id="KW-0472">Membrane</keyword>
<dbReference type="AlphaFoldDB" id="A0A5P3ABQ6"/>
<organism evidence="7 8">
    <name type="scientific">Roseovarius indicus</name>
    <dbReference type="NCBI Taxonomy" id="540747"/>
    <lineage>
        <taxon>Bacteria</taxon>
        <taxon>Pseudomonadati</taxon>
        <taxon>Pseudomonadota</taxon>
        <taxon>Alphaproteobacteria</taxon>
        <taxon>Rhodobacterales</taxon>
        <taxon>Roseobacteraceae</taxon>
        <taxon>Roseovarius</taxon>
    </lineage>
</organism>
<name>A0A5P3ABQ6_9RHOB</name>
<dbReference type="PANTHER" id="PTHR41164:SF1">
    <property type="entry name" value="CURLI PRODUCTION ASSEMBLY_TRANSPORT COMPONENT CSGG"/>
    <property type="match status" value="1"/>
</dbReference>
<gene>
    <name evidence="7" type="ORF">RIdsm_02602</name>
</gene>
<keyword evidence="5" id="KW-0449">Lipoprotein</keyword>
<proteinExistence type="predicted"/>
<dbReference type="EMBL" id="CP031598">
    <property type="protein sequence ID" value="QEW26797.1"/>
    <property type="molecule type" value="Genomic_DNA"/>
</dbReference>
<dbReference type="InterPro" id="IPR005534">
    <property type="entry name" value="Curli_assmbl/transp-comp_CsgG"/>
</dbReference>
<dbReference type="Proteomes" id="UP000325785">
    <property type="component" value="Chromosome"/>
</dbReference>
<dbReference type="PANTHER" id="PTHR41164">
    <property type="entry name" value="CURLI PRODUCTION ASSEMBLY/TRANSPORT COMPONENT CSGG"/>
    <property type="match status" value="1"/>
</dbReference>
<feature type="chain" id="PRO_5025023450" evidence="6">
    <location>
        <begin position="29"/>
        <end position="376"/>
    </location>
</feature>
<evidence type="ECO:0000256" key="1">
    <source>
        <dbReference type="ARBA" id="ARBA00022475"/>
    </source>
</evidence>
<evidence type="ECO:0000256" key="5">
    <source>
        <dbReference type="ARBA" id="ARBA00023288"/>
    </source>
</evidence>
<evidence type="ECO:0000256" key="3">
    <source>
        <dbReference type="ARBA" id="ARBA00023136"/>
    </source>
</evidence>
<dbReference type="KEGG" id="rid:RIdsm_02602"/>
<keyword evidence="4" id="KW-0564">Palmitate</keyword>
<dbReference type="Pfam" id="PF03783">
    <property type="entry name" value="CsgG"/>
    <property type="match status" value="1"/>
</dbReference>
<dbReference type="GO" id="GO:0030288">
    <property type="term" value="C:outer membrane-bounded periplasmic space"/>
    <property type="evidence" value="ECO:0007669"/>
    <property type="project" value="InterPro"/>
</dbReference>